<organism evidence="4 5">
    <name type="scientific">Periplaneta americana</name>
    <name type="common">American cockroach</name>
    <name type="synonym">Blatta americana</name>
    <dbReference type="NCBI Taxonomy" id="6978"/>
    <lineage>
        <taxon>Eukaryota</taxon>
        <taxon>Metazoa</taxon>
        <taxon>Ecdysozoa</taxon>
        <taxon>Arthropoda</taxon>
        <taxon>Hexapoda</taxon>
        <taxon>Insecta</taxon>
        <taxon>Pterygota</taxon>
        <taxon>Neoptera</taxon>
        <taxon>Polyneoptera</taxon>
        <taxon>Dictyoptera</taxon>
        <taxon>Blattodea</taxon>
        <taxon>Blattoidea</taxon>
        <taxon>Blattidae</taxon>
        <taxon>Blattinae</taxon>
        <taxon>Periplaneta</taxon>
    </lineage>
</organism>
<dbReference type="PANTHER" id="PTHR12805:SF0">
    <property type="entry name" value="DNA_RNA-BINDING PROTEIN KIN17"/>
    <property type="match status" value="1"/>
</dbReference>
<name>A0ABQ8S2K5_PERAM</name>
<dbReference type="InterPro" id="IPR019447">
    <property type="entry name" value="DNA/RNA-bd_Kin17_WH-like_dom"/>
</dbReference>
<dbReference type="Pfam" id="PF25095">
    <property type="entry name" value="C2H2-zf_KIN17"/>
    <property type="match status" value="1"/>
</dbReference>
<reference evidence="4 5" key="1">
    <citation type="journal article" date="2022" name="Allergy">
        <title>Genome assembly and annotation of Periplaneta americana reveal a comprehensive cockroach allergen profile.</title>
        <authorList>
            <person name="Wang L."/>
            <person name="Xiong Q."/>
            <person name="Saelim N."/>
            <person name="Wang L."/>
            <person name="Nong W."/>
            <person name="Wan A.T."/>
            <person name="Shi M."/>
            <person name="Liu X."/>
            <person name="Cao Q."/>
            <person name="Hui J.H.L."/>
            <person name="Sookrung N."/>
            <person name="Leung T.F."/>
            <person name="Tungtrongchitr A."/>
            <person name="Tsui S.K.W."/>
        </authorList>
    </citation>
    <scope>NUCLEOTIDE SEQUENCE [LARGE SCALE GENOMIC DNA]</scope>
    <source>
        <strain evidence="4">PWHHKU_190912</strain>
    </source>
</reference>
<dbReference type="InterPro" id="IPR041995">
    <property type="entry name" value="KOW_KIN17"/>
</dbReference>
<dbReference type="Gene3D" id="2.30.30.140">
    <property type="match status" value="1"/>
</dbReference>
<dbReference type="Pfam" id="PF10357">
    <property type="entry name" value="WH_KIN17"/>
    <property type="match status" value="1"/>
</dbReference>
<dbReference type="PANTHER" id="PTHR12805">
    <property type="entry name" value="KIN17 KIN, ANTIGENIC DETERMINANT OF RECA PROTEIN HOMOLOG"/>
    <property type="match status" value="1"/>
</dbReference>
<dbReference type="InterPro" id="IPR056767">
    <property type="entry name" value="C2H2-Znf_KIN17"/>
</dbReference>
<protein>
    <recommendedName>
        <fullName evidence="3">DNA/RNA-binding protein Kin17 WH-like domain-containing protein</fullName>
    </recommendedName>
</protein>
<evidence type="ECO:0000313" key="4">
    <source>
        <dbReference type="EMBL" id="KAJ4427995.1"/>
    </source>
</evidence>
<dbReference type="InterPro" id="IPR014722">
    <property type="entry name" value="Rib_uL2_dom2"/>
</dbReference>
<dbReference type="InterPro" id="IPR038254">
    <property type="entry name" value="KIN17_WH-like_sf"/>
</dbReference>
<dbReference type="Gene3D" id="1.10.10.2030">
    <property type="entry name" value="DNA/RNA-binding protein Kin17, conserved domain"/>
    <property type="match status" value="1"/>
</dbReference>
<dbReference type="Proteomes" id="UP001148838">
    <property type="component" value="Unassembled WGS sequence"/>
</dbReference>
<comment type="caution">
    <text evidence="4">The sequence shown here is derived from an EMBL/GenBank/DDBJ whole genome shotgun (WGS) entry which is preliminary data.</text>
</comment>
<evidence type="ECO:0000313" key="5">
    <source>
        <dbReference type="Proteomes" id="UP001148838"/>
    </source>
</evidence>
<sequence length="511" mass="59215">MGKHEVGTPKYIANKIKAKGLQKLRWYCQMCQKQCRDENGFKCHMMSESHQRQLLLFADNADKYIDEFSKEFEEGYLELLKRQFGTKRVHANRVYQDYISERHHLHMNSTQWETLTDFVKWLGREGKCVVDETEKGWYVQYIDRDPETIAMQEALVRKEKMDRDDQEKMMAFIEKQIEKGKECTKSEPTVFTELVRTNEEVKITVNLSLGTKKNEESKAKTCVSSNPLKNETKGEMSSKDKNKTDLNCEKYKKDKGEKRKASALDEIIQAEESKKERLNRKTYWLVEGIVVKVIAKSLGDKYYKKKGVITEVLDKFVAAVTMFDSGHKLKLDQAHLETVIPAIGRPVTVVNGAYRGCTAVLRELDQKNFCVTIEISSGPLKGRIIEKVQYEDIRKKKSSRESDGKILHKKKKQHSVVHKKLKQKVASSGGKQLSIEDLRMRLRVHEDRTEGNVRLLQKLGDRSTLDENAVSKIFQRAVKSTKEVPSSAPKEETTVFTEEDFEKFEQEYFVK</sequence>
<feature type="domain" description="DNA/RNA-binding protein Kin17 WH-like" evidence="3">
    <location>
        <begin position="52"/>
        <end position="178"/>
    </location>
</feature>
<feature type="region of interest" description="Disordered" evidence="2">
    <location>
        <begin position="216"/>
        <end position="242"/>
    </location>
</feature>
<dbReference type="Gene3D" id="2.30.30.30">
    <property type="match status" value="1"/>
</dbReference>
<proteinExistence type="inferred from homology"/>
<dbReference type="InterPro" id="IPR036236">
    <property type="entry name" value="Znf_C2H2_sf"/>
</dbReference>
<dbReference type="InterPro" id="IPR041330">
    <property type="entry name" value="KN17_SH3"/>
</dbReference>
<accession>A0ABQ8S2K5</accession>
<dbReference type="SUPFAM" id="SSF57667">
    <property type="entry name" value="beta-beta-alpha zinc fingers"/>
    <property type="match status" value="1"/>
</dbReference>
<dbReference type="InterPro" id="IPR023262">
    <property type="entry name" value="AROS"/>
</dbReference>
<feature type="compositionally biased region" description="Basic and acidic residues" evidence="2">
    <location>
        <begin position="230"/>
        <end position="242"/>
    </location>
</feature>
<evidence type="ECO:0000256" key="2">
    <source>
        <dbReference type="SAM" id="MobiDB-lite"/>
    </source>
</evidence>
<comment type="similarity">
    <text evidence="1">Belongs to the KIN17 family.</text>
</comment>
<dbReference type="Pfam" id="PF25092">
    <property type="entry name" value="SH3_KIN17_C"/>
    <property type="match status" value="1"/>
</dbReference>
<dbReference type="EMBL" id="JAJSOF020000037">
    <property type="protein sequence ID" value="KAJ4427995.1"/>
    <property type="molecule type" value="Genomic_DNA"/>
</dbReference>
<evidence type="ECO:0000259" key="3">
    <source>
        <dbReference type="SMART" id="SM01253"/>
    </source>
</evidence>
<gene>
    <name evidence="4" type="ORF">ANN_24008</name>
</gene>
<dbReference type="SMART" id="SM01253">
    <property type="entry name" value="Kin17_mid"/>
    <property type="match status" value="1"/>
</dbReference>
<dbReference type="InterPro" id="IPR037321">
    <property type="entry name" value="KIN17-like"/>
</dbReference>
<keyword evidence="5" id="KW-1185">Reference proteome</keyword>
<evidence type="ECO:0000256" key="1">
    <source>
        <dbReference type="ARBA" id="ARBA00008517"/>
    </source>
</evidence>
<dbReference type="Pfam" id="PF18131">
    <property type="entry name" value="KN17_SH3"/>
    <property type="match status" value="1"/>
</dbReference>
<dbReference type="CDD" id="cd13155">
    <property type="entry name" value="KOW_KIN17"/>
    <property type="match status" value="1"/>
</dbReference>
<dbReference type="Pfam" id="PF15684">
    <property type="entry name" value="AROS"/>
    <property type="match status" value="1"/>
</dbReference>